<dbReference type="AlphaFoldDB" id="A0AAN5CI63"/>
<feature type="transmembrane region" description="Helical" evidence="6">
    <location>
        <begin position="170"/>
        <end position="190"/>
    </location>
</feature>
<dbReference type="Pfam" id="PF10317">
    <property type="entry name" value="7TM_GPCR_Srd"/>
    <property type="match status" value="1"/>
</dbReference>
<sequence length="254" mass="28619">RMIPAGRMIANVYLGPCVALSNFFCRCLFIITLVCYTQSLYLLAASFGYRLYVLKRNTPQPWQVLLVCSILISTNLPAMLVLFITPDDSDALRHALEIVRPEYNLDGYEIEGKLNIFDPRVIITIISIILLNICIQVLIGVLRRKVLAIGEQSNSLSVQTMKMHRALTKVLSLQSLLPISFSFSIIAYILCQSDTLYSPIIEHFITEAGLVVPLISPVITLTFVQPYRAIRGGDDFMQMATQNIINYTDQRVNL</sequence>
<feature type="non-terminal residue" evidence="7">
    <location>
        <position position="1"/>
    </location>
</feature>
<protein>
    <recommendedName>
        <fullName evidence="9">G protein-coupled receptor</fullName>
    </recommendedName>
</protein>
<keyword evidence="5 6" id="KW-0472">Membrane</keyword>
<dbReference type="SUPFAM" id="SSF81321">
    <property type="entry name" value="Family A G protein-coupled receptor-like"/>
    <property type="match status" value="1"/>
</dbReference>
<evidence type="ECO:0000313" key="8">
    <source>
        <dbReference type="Proteomes" id="UP001328107"/>
    </source>
</evidence>
<dbReference type="PANTHER" id="PTHR22945:SF40">
    <property type="entry name" value="SERPENTINE RECEPTOR, CLASS D (DELTA)-RELATED"/>
    <property type="match status" value="1"/>
</dbReference>
<evidence type="ECO:0000256" key="5">
    <source>
        <dbReference type="ARBA" id="ARBA00023136"/>
    </source>
</evidence>
<feature type="transmembrane region" description="Helical" evidence="6">
    <location>
        <begin position="121"/>
        <end position="142"/>
    </location>
</feature>
<evidence type="ECO:0000313" key="7">
    <source>
        <dbReference type="EMBL" id="GMR44828.1"/>
    </source>
</evidence>
<keyword evidence="3 6" id="KW-0812">Transmembrane</keyword>
<dbReference type="InterPro" id="IPR019421">
    <property type="entry name" value="7TM_GPCR_serpentine_rcpt_Srd"/>
</dbReference>
<dbReference type="InterPro" id="IPR050920">
    <property type="entry name" value="Nematode_rcpt-like_delta"/>
</dbReference>
<keyword evidence="4 6" id="KW-1133">Transmembrane helix</keyword>
<comment type="subcellular location">
    <subcellularLocation>
        <location evidence="1">Membrane</location>
        <topology evidence="1">Multi-pass membrane protein</topology>
    </subcellularLocation>
</comment>
<evidence type="ECO:0000256" key="4">
    <source>
        <dbReference type="ARBA" id="ARBA00022989"/>
    </source>
</evidence>
<evidence type="ECO:0008006" key="9">
    <source>
        <dbReference type="Google" id="ProtNLM"/>
    </source>
</evidence>
<accession>A0AAN5CI63</accession>
<dbReference type="Proteomes" id="UP001328107">
    <property type="component" value="Unassembled WGS sequence"/>
</dbReference>
<dbReference type="GO" id="GO:0016020">
    <property type="term" value="C:membrane"/>
    <property type="evidence" value="ECO:0007669"/>
    <property type="project" value="UniProtKB-SubCell"/>
</dbReference>
<comment type="caution">
    <text evidence="7">The sequence shown here is derived from an EMBL/GenBank/DDBJ whole genome shotgun (WGS) entry which is preliminary data.</text>
</comment>
<comment type="similarity">
    <text evidence="2">Belongs to the nematode receptor-like protein srd family.</text>
</comment>
<dbReference type="EMBL" id="BTRK01000004">
    <property type="protein sequence ID" value="GMR44828.1"/>
    <property type="molecule type" value="Genomic_DNA"/>
</dbReference>
<keyword evidence="8" id="KW-1185">Reference proteome</keyword>
<feature type="transmembrane region" description="Helical" evidence="6">
    <location>
        <begin position="28"/>
        <end position="52"/>
    </location>
</feature>
<feature type="transmembrane region" description="Helical" evidence="6">
    <location>
        <begin position="210"/>
        <end position="230"/>
    </location>
</feature>
<name>A0AAN5CI63_9BILA</name>
<evidence type="ECO:0000256" key="1">
    <source>
        <dbReference type="ARBA" id="ARBA00004141"/>
    </source>
</evidence>
<organism evidence="7 8">
    <name type="scientific">Pristionchus mayeri</name>
    <dbReference type="NCBI Taxonomy" id="1317129"/>
    <lineage>
        <taxon>Eukaryota</taxon>
        <taxon>Metazoa</taxon>
        <taxon>Ecdysozoa</taxon>
        <taxon>Nematoda</taxon>
        <taxon>Chromadorea</taxon>
        <taxon>Rhabditida</taxon>
        <taxon>Rhabditina</taxon>
        <taxon>Diplogasteromorpha</taxon>
        <taxon>Diplogasteroidea</taxon>
        <taxon>Neodiplogasteridae</taxon>
        <taxon>Pristionchus</taxon>
    </lineage>
</organism>
<evidence type="ECO:0000256" key="3">
    <source>
        <dbReference type="ARBA" id="ARBA00022692"/>
    </source>
</evidence>
<gene>
    <name evidence="7" type="ORF">PMAYCL1PPCAC_15023</name>
</gene>
<proteinExistence type="inferred from homology"/>
<evidence type="ECO:0000256" key="6">
    <source>
        <dbReference type="SAM" id="Phobius"/>
    </source>
</evidence>
<dbReference type="PANTHER" id="PTHR22945">
    <property type="entry name" value="SERPENTINE RECEPTOR, CLASS D DELTA"/>
    <property type="match status" value="1"/>
</dbReference>
<evidence type="ECO:0000256" key="2">
    <source>
        <dbReference type="ARBA" id="ARBA00009166"/>
    </source>
</evidence>
<reference evidence="8" key="1">
    <citation type="submission" date="2022-10" db="EMBL/GenBank/DDBJ databases">
        <title>Genome assembly of Pristionchus species.</title>
        <authorList>
            <person name="Yoshida K."/>
            <person name="Sommer R.J."/>
        </authorList>
    </citation>
    <scope>NUCLEOTIDE SEQUENCE [LARGE SCALE GENOMIC DNA]</scope>
    <source>
        <strain evidence="8">RS5460</strain>
    </source>
</reference>
<feature type="transmembrane region" description="Helical" evidence="6">
    <location>
        <begin position="64"/>
        <end position="84"/>
    </location>
</feature>